<accession>A0A1T4JLV1</accession>
<dbReference type="OrthoDB" id="2062846at2"/>
<feature type="transmembrane region" description="Helical" evidence="1">
    <location>
        <begin position="138"/>
        <end position="156"/>
    </location>
</feature>
<feature type="transmembrane region" description="Helical" evidence="1">
    <location>
        <begin position="214"/>
        <end position="239"/>
    </location>
</feature>
<reference evidence="4" key="1">
    <citation type="submission" date="2017-02" db="EMBL/GenBank/DDBJ databases">
        <authorList>
            <person name="Varghese N."/>
            <person name="Submissions S."/>
        </authorList>
    </citation>
    <scope>NUCLEOTIDE SEQUENCE [LARGE SCALE GENOMIC DNA]</scope>
    <source>
        <strain evidence="4">DSM 15739</strain>
    </source>
</reference>
<proteinExistence type="predicted"/>
<keyword evidence="1" id="KW-0472">Membrane</keyword>
<keyword evidence="1" id="KW-0812">Transmembrane</keyword>
<feature type="signal peptide" evidence="2">
    <location>
        <begin position="1"/>
        <end position="28"/>
    </location>
</feature>
<evidence type="ECO:0000313" key="4">
    <source>
        <dbReference type="Proteomes" id="UP000189941"/>
    </source>
</evidence>
<keyword evidence="2" id="KW-0732">Signal</keyword>
<dbReference type="Proteomes" id="UP000189941">
    <property type="component" value="Unassembled WGS sequence"/>
</dbReference>
<sequence>MNQSIFNVKNLLLAILFIAIGTTSYFSADTDWVTNVNIQTIETLDEKKETVVALTALAGTTSTAITLIPGDVGGPVAQNIADIADYLLIVFAGIWLQKYFLSVTPLVALQWLIPLACGALLLNLAIKSDRLKRLGMRVFLMGIMIFTIIPASVGISNKIEENYQSSIEQTFEQAESVNKEATQDKNLFEQMTTAATDLMAKFERSLGNMIDSTAVLIITTCVGPILVFFFGIWATNLIMGLNYDIKMPRIGAFRRITK</sequence>
<keyword evidence="1" id="KW-1133">Transmembrane helix</keyword>
<protein>
    <submittedName>
        <fullName evidence="3">Uncharacterized protein</fullName>
    </submittedName>
</protein>
<dbReference type="EMBL" id="FUWO01000001">
    <property type="protein sequence ID" value="SJZ31108.1"/>
    <property type="molecule type" value="Genomic_DNA"/>
</dbReference>
<evidence type="ECO:0000256" key="1">
    <source>
        <dbReference type="SAM" id="Phobius"/>
    </source>
</evidence>
<gene>
    <name evidence="3" type="ORF">SAMN02746011_00130</name>
</gene>
<dbReference type="AlphaFoldDB" id="A0A1T4JLV1"/>
<evidence type="ECO:0000256" key="2">
    <source>
        <dbReference type="SAM" id="SignalP"/>
    </source>
</evidence>
<dbReference type="RefSeq" id="WP_078755010.1">
    <property type="nucleotide sequence ID" value="NZ_FUWO01000001.1"/>
</dbReference>
<feature type="transmembrane region" description="Helical" evidence="1">
    <location>
        <begin position="108"/>
        <end position="126"/>
    </location>
</feature>
<organism evidence="3 4">
    <name type="scientific">Globicatella sulfidifaciens DSM 15739</name>
    <dbReference type="NCBI Taxonomy" id="1121925"/>
    <lineage>
        <taxon>Bacteria</taxon>
        <taxon>Bacillati</taxon>
        <taxon>Bacillota</taxon>
        <taxon>Bacilli</taxon>
        <taxon>Lactobacillales</taxon>
        <taxon>Aerococcaceae</taxon>
        <taxon>Globicatella</taxon>
    </lineage>
</organism>
<keyword evidence="4" id="KW-1185">Reference proteome</keyword>
<feature type="chain" id="PRO_5013386734" evidence="2">
    <location>
        <begin position="29"/>
        <end position="258"/>
    </location>
</feature>
<evidence type="ECO:0000313" key="3">
    <source>
        <dbReference type="EMBL" id="SJZ31108.1"/>
    </source>
</evidence>
<name>A0A1T4JLV1_9LACT</name>